<dbReference type="RefSeq" id="WP_034205845.1">
    <property type="nucleotide sequence ID" value="NZ_KN150853.1"/>
</dbReference>
<dbReference type="GO" id="GO:0003700">
    <property type="term" value="F:DNA-binding transcription factor activity"/>
    <property type="evidence" value="ECO:0007669"/>
    <property type="project" value="TreeGrafter"/>
</dbReference>
<dbReference type="PANTHER" id="PTHR30055:SF234">
    <property type="entry name" value="HTH-TYPE TRANSCRIPTIONAL REGULATOR BETI"/>
    <property type="match status" value="1"/>
</dbReference>
<sequence>MKKTVKTGAATTSGPARTRRPTQAERSQATRECVIAAAISLLHKEGYSGATTLAIRREADVSMGAMQHQFPTKAELMAAVLERLTGERLAKLEHALRGAETPLERIDGLLDAAGALIGSPLFAASMEIQLARRADEELDEVAARILAPFEARFRTMMDEVTAGLDAAIAHKINQFQLLAGATIRGLTVDVVGGAELATARAAFRFWCEMVLRQLADDMAQAVPAAAKAAKRRVSR</sequence>
<evidence type="ECO:0000256" key="5">
    <source>
        <dbReference type="SAM" id="MobiDB-lite"/>
    </source>
</evidence>
<feature type="DNA-binding region" description="H-T-H motif" evidence="4">
    <location>
        <begin position="51"/>
        <end position="70"/>
    </location>
</feature>
<feature type="domain" description="HTH tetR-type" evidence="6">
    <location>
        <begin position="28"/>
        <end position="88"/>
    </location>
</feature>
<dbReference type="Gene3D" id="1.10.357.10">
    <property type="entry name" value="Tetracycline Repressor, domain 2"/>
    <property type="match status" value="1"/>
</dbReference>
<keyword evidence="2 4" id="KW-0238">DNA-binding</keyword>
<dbReference type="PRINTS" id="PR00455">
    <property type="entry name" value="HTHTETR"/>
</dbReference>
<evidence type="ECO:0000313" key="8">
    <source>
        <dbReference type="Proteomes" id="UP000029575"/>
    </source>
</evidence>
<dbReference type="InterPro" id="IPR001647">
    <property type="entry name" value="HTH_TetR"/>
</dbReference>
<name>A0AA88YV19_BURCE</name>
<evidence type="ECO:0000259" key="6">
    <source>
        <dbReference type="PROSITE" id="PS50977"/>
    </source>
</evidence>
<organism evidence="7 8">
    <name type="scientific">Burkholderia cepacia</name>
    <name type="common">Pseudomonas cepacia</name>
    <dbReference type="NCBI Taxonomy" id="292"/>
    <lineage>
        <taxon>Bacteria</taxon>
        <taxon>Pseudomonadati</taxon>
        <taxon>Pseudomonadota</taxon>
        <taxon>Betaproteobacteria</taxon>
        <taxon>Burkholderiales</taxon>
        <taxon>Burkholderiaceae</taxon>
        <taxon>Burkholderia</taxon>
        <taxon>Burkholderia cepacia complex</taxon>
    </lineage>
</organism>
<dbReference type="SUPFAM" id="SSF46689">
    <property type="entry name" value="Homeodomain-like"/>
    <property type="match status" value="1"/>
</dbReference>
<feature type="region of interest" description="Disordered" evidence="5">
    <location>
        <begin position="1"/>
        <end position="29"/>
    </location>
</feature>
<comment type="caution">
    <text evidence="7">The sequence shown here is derived from an EMBL/GenBank/DDBJ whole genome shotgun (WGS) entry which is preliminary data.</text>
</comment>
<gene>
    <name evidence="7" type="ORF">DM43_2067</name>
</gene>
<dbReference type="PROSITE" id="PS50977">
    <property type="entry name" value="HTH_TETR_2"/>
    <property type="match status" value="1"/>
</dbReference>
<dbReference type="GO" id="GO:0000976">
    <property type="term" value="F:transcription cis-regulatory region binding"/>
    <property type="evidence" value="ECO:0007669"/>
    <property type="project" value="TreeGrafter"/>
</dbReference>
<dbReference type="Proteomes" id="UP000029575">
    <property type="component" value="Unassembled WGS sequence"/>
</dbReference>
<dbReference type="InterPro" id="IPR009057">
    <property type="entry name" value="Homeodomain-like_sf"/>
</dbReference>
<evidence type="ECO:0000256" key="3">
    <source>
        <dbReference type="ARBA" id="ARBA00023163"/>
    </source>
</evidence>
<accession>A0AA88YV19</accession>
<reference evidence="7 8" key="1">
    <citation type="submission" date="2014-06" db="EMBL/GenBank/DDBJ databases">
        <authorList>
            <person name="Bishop-Lilly K.A."/>
            <person name="Broomall S.M."/>
            <person name="Chain P.S."/>
            <person name="Chertkov O."/>
            <person name="Coyne S.R."/>
            <person name="Daligault H.E."/>
            <person name="Davenport K.W."/>
            <person name="Erkkila T."/>
            <person name="Frey K.G."/>
            <person name="Gibbons H.S."/>
            <person name="Gu W."/>
            <person name="Jaissle J."/>
            <person name="Johnson S.L."/>
            <person name="Koroleva G.I."/>
            <person name="Ladner J.T."/>
            <person name="Lo C.-C."/>
            <person name="Minogue T.D."/>
            <person name="Munk C."/>
            <person name="Palacios G.F."/>
            <person name="Redden C.L."/>
            <person name="Rosenzweig C.N."/>
            <person name="Scholz M.B."/>
            <person name="Teshima H."/>
            <person name="Xu Y."/>
        </authorList>
    </citation>
    <scope>NUCLEOTIDE SEQUENCE [LARGE SCALE GENOMIC DNA]</scope>
    <source>
        <strain evidence="7 8">DWS 37UF10B-2</strain>
    </source>
</reference>
<dbReference type="PANTHER" id="PTHR30055">
    <property type="entry name" value="HTH-TYPE TRANSCRIPTIONAL REGULATOR RUTR"/>
    <property type="match status" value="1"/>
</dbReference>
<keyword evidence="3" id="KW-0804">Transcription</keyword>
<proteinExistence type="predicted"/>
<evidence type="ECO:0000256" key="2">
    <source>
        <dbReference type="ARBA" id="ARBA00023125"/>
    </source>
</evidence>
<dbReference type="EMBL" id="JPGD01000006">
    <property type="protein sequence ID" value="KGB91931.1"/>
    <property type="molecule type" value="Genomic_DNA"/>
</dbReference>
<evidence type="ECO:0000256" key="4">
    <source>
        <dbReference type="PROSITE-ProRule" id="PRU00335"/>
    </source>
</evidence>
<keyword evidence="1" id="KW-0805">Transcription regulation</keyword>
<dbReference type="AlphaFoldDB" id="A0AA88YV19"/>
<dbReference type="Pfam" id="PF00440">
    <property type="entry name" value="TetR_N"/>
    <property type="match status" value="1"/>
</dbReference>
<protein>
    <submittedName>
        <fullName evidence="7">Bacterial regulatory s, tetR family protein</fullName>
    </submittedName>
</protein>
<evidence type="ECO:0000313" key="7">
    <source>
        <dbReference type="EMBL" id="KGB91931.1"/>
    </source>
</evidence>
<evidence type="ECO:0000256" key="1">
    <source>
        <dbReference type="ARBA" id="ARBA00023015"/>
    </source>
</evidence>
<dbReference type="InterPro" id="IPR050109">
    <property type="entry name" value="HTH-type_TetR-like_transc_reg"/>
</dbReference>